<accession>A0A3M7REG7</accession>
<name>A0A3M7REG7_BRAPC</name>
<evidence type="ECO:0000313" key="2">
    <source>
        <dbReference type="Proteomes" id="UP000276133"/>
    </source>
</evidence>
<reference evidence="1 2" key="1">
    <citation type="journal article" date="2018" name="Sci. Rep.">
        <title>Genomic signatures of local adaptation to the degree of environmental predictability in rotifers.</title>
        <authorList>
            <person name="Franch-Gras L."/>
            <person name="Hahn C."/>
            <person name="Garcia-Roger E.M."/>
            <person name="Carmona M.J."/>
            <person name="Serra M."/>
            <person name="Gomez A."/>
        </authorList>
    </citation>
    <scope>NUCLEOTIDE SEQUENCE [LARGE SCALE GENOMIC DNA]</scope>
    <source>
        <strain evidence="1">HYR1</strain>
    </source>
</reference>
<proteinExistence type="predicted"/>
<evidence type="ECO:0000313" key="1">
    <source>
        <dbReference type="EMBL" id="RNA21953.1"/>
    </source>
</evidence>
<comment type="caution">
    <text evidence="1">The sequence shown here is derived from an EMBL/GenBank/DDBJ whole genome shotgun (WGS) entry which is preliminary data.</text>
</comment>
<dbReference type="Proteomes" id="UP000276133">
    <property type="component" value="Unassembled WGS sequence"/>
</dbReference>
<dbReference type="EMBL" id="REGN01003556">
    <property type="protein sequence ID" value="RNA21953.1"/>
    <property type="molecule type" value="Genomic_DNA"/>
</dbReference>
<protein>
    <submittedName>
        <fullName evidence="1">Uncharacterized protein</fullName>
    </submittedName>
</protein>
<organism evidence="1 2">
    <name type="scientific">Brachionus plicatilis</name>
    <name type="common">Marine rotifer</name>
    <name type="synonym">Brachionus muelleri</name>
    <dbReference type="NCBI Taxonomy" id="10195"/>
    <lineage>
        <taxon>Eukaryota</taxon>
        <taxon>Metazoa</taxon>
        <taxon>Spiralia</taxon>
        <taxon>Gnathifera</taxon>
        <taxon>Rotifera</taxon>
        <taxon>Eurotatoria</taxon>
        <taxon>Monogononta</taxon>
        <taxon>Pseudotrocha</taxon>
        <taxon>Ploima</taxon>
        <taxon>Brachionidae</taxon>
        <taxon>Brachionus</taxon>
    </lineage>
</organism>
<dbReference type="AlphaFoldDB" id="A0A3M7REG7"/>
<keyword evidence="2" id="KW-1185">Reference proteome</keyword>
<gene>
    <name evidence="1" type="ORF">BpHYR1_022275</name>
</gene>
<sequence length="73" mass="8557">MNIMTRKFLKKIMYNGRSRKFLPNSSNNFTNFTATEFAYTMDSEFPTKCQSYINHLKKVIDIGIGKNGEWSNH</sequence>